<evidence type="ECO:0000256" key="7">
    <source>
        <dbReference type="SAM" id="Coils"/>
    </source>
</evidence>
<dbReference type="Proteomes" id="UP000044602">
    <property type="component" value="Unassembled WGS sequence"/>
</dbReference>
<evidence type="ECO:0000313" key="12">
    <source>
        <dbReference type="Proteomes" id="UP000044602"/>
    </source>
</evidence>
<feature type="compositionally biased region" description="Acidic residues" evidence="8">
    <location>
        <begin position="483"/>
        <end position="503"/>
    </location>
</feature>
<comment type="similarity">
    <text evidence="2">Belongs to the NSE4 family.</text>
</comment>
<keyword evidence="4" id="KW-0233">DNA recombination</keyword>
<dbReference type="GO" id="GO:0006310">
    <property type="term" value="P:DNA recombination"/>
    <property type="evidence" value="ECO:0007669"/>
    <property type="project" value="UniProtKB-KW"/>
</dbReference>
<evidence type="ECO:0000256" key="4">
    <source>
        <dbReference type="ARBA" id="ARBA00023172"/>
    </source>
</evidence>
<feature type="region of interest" description="Disordered" evidence="8">
    <location>
        <begin position="483"/>
        <end position="528"/>
    </location>
</feature>
<feature type="region of interest" description="Disordered" evidence="8">
    <location>
        <begin position="73"/>
        <end position="153"/>
    </location>
</feature>
<reference evidence="11 12" key="1">
    <citation type="submission" date="2015-05" db="EMBL/GenBank/DDBJ databases">
        <authorList>
            <person name="Wang D.B."/>
            <person name="Wang M."/>
        </authorList>
    </citation>
    <scope>NUCLEOTIDE SEQUENCE [LARGE SCALE GENOMIC DNA]</scope>
    <source>
        <strain evidence="11">VL1</strain>
    </source>
</reference>
<keyword evidence="9" id="KW-1133">Transmembrane helix</keyword>
<name>A0A0G4LMX9_VERLO</name>
<protein>
    <recommendedName>
        <fullName evidence="10">Non-structural maintenance of chromosome element 4 C-terminal domain-containing protein</fullName>
    </recommendedName>
</protein>
<keyword evidence="5" id="KW-0234">DNA repair</keyword>
<feature type="compositionally biased region" description="Polar residues" evidence="8">
    <location>
        <begin position="134"/>
        <end position="143"/>
    </location>
</feature>
<keyword evidence="6" id="KW-0539">Nucleus</keyword>
<sequence>MFYVSFLIRDGKVNVEFDQNELPSLSPVDAGDAEGSAKTGAMKHQAIFSMDMKTWRDIIETFQITTPMIEHRQETYRQQAHQKENSATMSEKDEDRAAEGGVGNGSASSSSPESQKRLSGRSRRKPLPGIFTQRAPSFSSRATGTPLASGIGRRSMAVDSPFGRVPLTAARGTPSPMFMFGGYSGLEEMREALKRQENIIDRMVVAKKEVAAEAEDARKARIEAELRAEELERRVESLTKQLSISKAERTTAPSGPVSEQLTPTQREKALREQLVEADTKISSLEAMVLELNQSAFRAEKFLRETESRLAVVEEQHERDRESWRSMSYRKGSYADETQTYTGKGKGGSSGSESSTKSDSTEQASDSGDESRKRPPPSTTDASSNCPIYDEEDVTGEVHLETSGSEDDYPDDKMMRSHAHLGLSESVTMPRADWEAMLHEYSTLQNMKEVFQFGAAAQDSLRAAADAGRESEFLEISDLEAILEENFEPWAQEESEQEPEPDDLFSDKATVKDDGQQSSPRPEEWDQEVAKLQSELVKIEREKSTLSKQLASAGSMIKEMKRTSNKHTVNADATNKQFQHLDQALKEKHQSQAALSRAYKEDSDKEHVDKLRESLASSAKKYREALTRLPDVPGRGLVEEHDMCQEEASALEQRLGKLMTQVAEKSKEMGAQLTKLTSEANELEIALFQAEDRYTVVQEPLRQRLQQIKRELEEAQEAVAAAIQDLYHETHKLHGRKNERGHDEEKDREEVLEQPHVRKLVKRIKSLEHELRQAKRNHDELEVRVGRLEAWRKTTATRLHATKLHATTGDLKDVKQGQDGVQENLEGAPEGPKTSEPRPWRLLSGVESSLRSNVSAWRRLLSFVWAGFLYLGTLMHDLVLGTNQRVAAWSKKISPTKLTQRGRPSRWPQLQASDVVTVLFHVTVGAIILKAILTWWALKEQQDMWFRANGMTRAYYHDMTGCDPIMVDERFFSDGFRMVNQGLAAIPRWLLLVFDAARRGLEACLGVRRISA</sequence>
<gene>
    <name evidence="11" type="ORF">BN1708_013598</name>
</gene>
<dbReference type="GO" id="GO:0005634">
    <property type="term" value="C:nucleus"/>
    <property type="evidence" value="ECO:0007669"/>
    <property type="project" value="UniProtKB-SubCell"/>
</dbReference>
<dbReference type="STRING" id="100787.A0A0G4LMX9"/>
<keyword evidence="3" id="KW-0227">DNA damage</keyword>
<dbReference type="EMBL" id="CVQH01015113">
    <property type="protein sequence ID" value="CRK23055.1"/>
    <property type="molecule type" value="Genomic_DNA"/>
</dbReference>
<evidence type="ECO:0000259" key="10">
    <source>
        <dbReference type="Pfam" id="PF08743"/>
    </source>
</evidence>
<keyword evidence="9" id="KW-0472">Membrane</keyword>
<evidence type="ECO:0000256" key="1">
    <source>
        <dbReference type="ARBA" id="ARBA00004123"/>
    </source>
</evidence>
<feature type="domain" description="Non-structural maintenance of chromosome element 4 C-terminal" evidence="10">
    <location>
        <begin position="1"/>
        <end position="69"/>
    </location>
</feature>
<feature type="transmembrane region" description="Helical" evidence="9">
    <location>
        <begin position="917"/>
        <end position="937"/>
    </location>
</feature>
<dbReference type="AlphaFoldDB" id="A0A0G4LMX9"/>
<dbReference type="InterPro" id="IPR014854">
    <property type="entry name" value="Nse4_C"/>
</dbReference>
<dbReference type="PANTHER" id="PTHR16140">
    <property type="entry name" value="NON-STRUCTURAL MAINTENANCE OF CHROMOSOMES ELEMENT 4"/>
    <property type="match status" value="1"/>
</dbReference>
<dbReference type="InterPro" id="IPR027786">
    <property type="entry name" value="Nse4/EID"/>
</dbReference>
<keyword evidence="12" id="KW-1185">Reference proteome</keyword>
<feature type="compositionally biased region" description="Basic and acidic residues" evidence="8">
    <location>
        <begin position="504"/>
        <end position="514"/>
    </location>
</feature>
<feature type="region of interest" description="Disordered" evidence="8">
    <location>
        <begin position="333"/>
        <end position="427"/>
    </location>
</feature>
<evidence type="ECO:0000256" key="6">
    <source>
        <dbReference type="ARBA" id="ARBA00023242"/>
    </source>
</evidence>
<organism evidence="11 12">
    <name type="scientific">Verticillium longisporum</name>
    <name type="common">Verticillium dahliae var. longisporum</name>
    <dbReference type="NCBI Taxonomy" id="100787"/>
    <lineage>
        <taxon>Eukaryota</taxon>
        <taxon>Fungi</taxon>
        <taxon>Dikarya</taxon>
        <taxon>Ascomycota</taxon>
        <taxon>Pezizomycotina</taxon>
        <taxon>Sordariomycetes</taxon>
        <taxon>Hypocreomycetidae</taxon>
        <taxon>Glomerellales</taxon>
        <taxon>Plectosphaerellaceae</taxon>
        <taxon>Verticillium</taxon>
    </lineage>
</organism>
<keyword evidence="9" id="KW-0812">Transmembrane</keyword>
<evidence type="ECO:0000313" key="11">
    <source>
        <dbReference type="EMBL" id="CRK23055.1"/>
    </source>
</evidence>
<accession>A0A0G4LMX9</accession>
<dbReference type="PANTHER" id="PTHR16140:SF0">
    <property type="entry name" value="NON-STRUCTURAL MAINTENANCE OF CHROMOSOMES ELEMENT 4"/>
    <property type="match status" value="1"/>
</dbReference>
<evidence type="ECO:0000256" key="2">
    <source>
        <dbReference type="ARBA" id="ARBA00008997"/>
    </source>
</evidence>
<keyword evidence="7" id="KW-0175">Coiled coil</keyword>
<evidence type="ECO:0000256" key="3">
    <source>
        <dbReference type="ARBA" id="ARBA00022763"/>
    </source>
</evidence>
<evidence type="ECO:0000256" key="5">
    <source>
        <dbReference type="ARBA" id="ARBA00023204"/>
    </source>
</evidence>
<dbReference type="GO" id="GO:0006281">
    <property type="term" value="P:DNA repair"/>
    <property type="evidence" value="ECO:0007669"/>
    <property type="project" value="UniProtKB-KW"/>
</dbReference>
<evidence type="ECO:0000256" key="8">
    <source>
        <dbReference type="SAM" id="MobiDB-lite"/>
    </source>
</evidence>
<dbReference type="GO" id="GO:0030915">
    <property type="term" value="C:Smc5-Smc6 complex"/>
    <property type="evidence" value="ECO:0007669"/>
    <property type="project" value="InterPro"/>
</dbReference>
<proteinExistence type="inferred from homology"/>
<feature type="compositionally biased region" description="Low complexity" evidence="8">
    <location>
        <begin position="350"/>
        <end position="361"/>
    </location>
</feature>
<feature type="region of interest" description="Disordered" evidence="8">
    <location>
        <begin position="245"/>
        <end position="265"/>
    </location>
</feature>
<feature type="coiled-coil region" evidence="7">
    <location>
        <begin position="756"/>
        <end position="783"/>
    </location>
</feature>
<dbReference type="Pfam" id="PF08743">
    <property type="entry name" value="Nse4_C"/>
    <property type="match status" value="1"/>
</dbReference>
<comment type="subcellular location">
    <subcellularLocation>
        <location evidence="1">Nucleus</location>
    </subcellularLocation>
</comment>
<feature type="compositionally biased region" description="Polar residues" evidence="8">
    <location>
        <begin position="251"/>
        <end position="264"/>
    </location>
</feature>
<feature type="coiled-coil region" evidence="7">
    <location>
        <begin position="647"/>
        <end position="724"/>
    </location>
</feature>
<evidence type="ECO:0000256" key="9">
    <source>
        <dbReference type="SAM" id="Phobius"/>
    </source>
</evidence>